<dbReference type="SUPFAM" id="SSF51735">
    <property type="entry name" value="NAD(P)-binding Rossmann-fold domains"/>
    <property type="match status" value="1"/>
</dbReference>
<proteinExistence type="inferred from homology"/>
<dbReference type="InterPro" id="IPR002347">
    <property type="entry name" value="SDR_fam"/>
</dbReference>
<keyword evidence="3" id="KW-0560">Oxidoreductase</keyword>
<comment type="similarity">
    <text evidence="1">Belongs to the short-chain dehydrogenases/reductases (SDR) family.</text>
</comment>
<keyword evidence="2" id="KW-0521">NADP</keyword>
<dbReference type="PANTHER" id="PTHR24320">
    <property type="entry name" value="RETINOL DEHYDROGENASE"/>
    <property type="match status" value="1"/>
</dbReference>
<dbReference type="PANTHER" id="PTHR24320:SF282">
    <property type="entry name" value="WW DOMAIN-CONTAINING OXIDOREDUCTASE"/>
    <property type="match status" value="1"/>
</dbReference>
<reference evidence="4" key="2">
    <citation type="journal article" date="2023" name="IMA Fungus">
        <title>Comparative genomic study of the Penicillium genus elucidates a diverse pangenome and 15 lateral gene transfer events.</title>
        <authorList>
            <person name="Petersen C."/>
            <person name="Sorensen T."/>
            <person name="Nielsen M.R."/>
            <person name="Sondergaard T.E."/>
            <person name="Sorensen J.L."/>
            <person name="Fitzpatrick D.A."/>
            <person name="Frisvad J.C."/>
            <person name="Nielsen K.L."/>
        </authorList>
    </citation>
    <scope>NUCLEOTIDE SEQUENCE</scope>
    <source>
        <strain evidence="4">IBT 16125</strain>
    </source>
</reference>
<dbReference type="InterPro" id="IPR036291">
    <property type="entry name" value="NAD(P)-bd_dom_sf"/>
</dbReference>
<evidence type="ECO:0000313" key="5">
    <source>
        <dbReference type="Proteomes" id="UP001213681"/>
    </source>
</evidence>
<name>A0AAD6G9C4_9EURO</name>
<evidence type="ECO:0000313" key="4">
    <source>
        <dbReference type="EMBL" id="KAJ5465222.1"/>
    </source>
</evidence>
<dbReference type="PRINTS" id="PR00081">
    <property type="entry name" value="GDHRDH"/>
</dbReference>
<comment type="caution">
    <text evidence="4">The sequence shown here is derived from an EMBL/GenBank/DDBJ whole genome shotgun (WGS) entry which is preliminary data.</text>
</comment>
<accession>A0AAD6G9C4</accession>
<dbReference type="GO" id="GO:0016491">
    <property type="term" value="F:oxidoreductase activity"/>
    <property type="evidence" value="ECO:0007669"/>
    <property type="project" value="UniProtKB-KW"/>
</dbReference>
<reference evidence="4" key="1">
    <citation type="submission" date="2022-12" db="EMBL/GenBank/DDBJ databases">
        <authorList>
            <person name="Petersen C."/>
        </authorList>
    </citation>
    <scope>NUCLEOTIDE SEQUENCE</scope>
    <source>
        <strain evidence="4">IBT 16125</strain>
    </source>
</reference>
<dbReference type="Proteomes" id="UP001213681">
    <property type="component" value="Unassembled WGS sequence"/>
</dbReference>
<dbReference type="Gene3D" id="3.40.50.720">
    <property type="entry name" value="NAD(P)-binding Rossmann-like Domain"/>
    <property type="match status" value="1"/>
</dbReference>
<organism evidence="4 5">
    <name type="scientific">Penicillium daleae</name>
    <dbReference type="NCBI Taxonomy" id="63821"/>
    <lineage>
        <taxon>Eukaryota</taxon>
        <taxon>Fungi</taxon>
        <taxon>Dikarya</taxon>
        <taxon>Ascomycota</taxon>
        <taxon>Pezizomycotina</taxon>
        <taxon>Eurotiomycetes</taxon>
        <taxon>Eurotiomycetidae</taxon>
        <taxon>Eurotiales</taxon>
        <taxon>Aspergillaceae</taxon>
        <taxon>Penicillium</taxon>
    </lineage>
</organism>
<gene>
    <name evidence="4" type="ORF">N7458_000908</name>
</gene>
<dbReference type="RefSeq" id="XP_056772069.1">
    <property type="nucleotide sequence ID" value="XM_056904302.1"/>
</dbReference>
<dbReference type="EMBL" id="JAPVEA010000001">
    <property type="protein sequence ID" value="KAJ5465222.1"/>
    <property type="molecule type" value="Genomic_DNA"/>
</dbReference>
<keyword evidence="5" id="KW-1185">Reference proteome</keyword>
<dbReference type="GeneID" id="81594545"/>
<dbReference type="Pfam" id="PF00106">
    <property type="entry name" value="adh_short"/>
    <property type="match status" value="1"/>
</dbReference>
<evidence type="ECO:0000256" key="1">
    <source>
        <dbReference type="ARBA" id="ARBA00006484"/>
    </source>
</evidence>
<evidence type="ECO:0000256" key="3">
    <source>
        <dbReference type="ARBA" id="ARBA00023002"/>
    </source>
</evidence>
<sequence>MDPFRKKFSVEDIPDLAGKVIIVTGGATGIGKQTVKQLLRHNAKVYVASRSKGKFEQLFNHLKSADPHMTAGLNFLELDLSDATSCISAAKHFTKLEGRLDVLIANAALAVVPETLSSDGIEVQFGTNHYGHFVFTHNLLNLIQYTSEAFGEARIVIVASHAHAMYKPVLPDKIDFEGLRTEGPNTIKSLADVQASLQRYARSKLANILFARHLHTHFQATGYSNILVNCLNPGTVGTAPGTDSAALPPMFKFINSSVVRLMSIPPEDGALTKLLLATDPEIKLKSLSGRYFDVGPLAGKFYYGYSWDATDSKLSDVAKDEHLSEMLWNWSVQAEASINITSQVVGQKSN</sequence>
<protein>
    <submittedName>
        <fullName evidence="4">Carbonyl reductase</fullName>
    </submittedName>
</protein>
<evidence type="ECO:0000256" key="2">
    <source>
        <dbReference type="ARBA" id="ARBA00022857"/>
    </source>
</evidence>
<dbReference type="AlphaFoldDB" id="A0AAD6G9C4"/>